<evidence type="ECO:0000256" key="3">
    <source>
        <dbReference type="ARBA" id="ARBA00006849"/>
    </source>
</evidence>
<feature type="binding site" evidence="16">
    <location>
        <position position="129"/>
    </location>
    <ligand>
        <name>[2Fe-2S] cluster</name>
        <dbReference type="ChEBI" id="CHEBI:190135"/>
        <label>2</label>
    </ligand>
</feature>
<dbReference type="SMART" id="SM01092">
    <property type="entry name" value="CO_deh_flav_C"/>
    <property type="match status" value="1"/>
</dbReference>
<dbReference type="FunFam" id="3.30.365.10:FF:000002">
    <property type="entry name" value="Xanthine dehydrogenase oxidase"/>
    <property type="match status" value="1"/>
</dbReference>
<dbReference type="CDD" id="cd00207">
    <property type="entry name" value="fer2"/>
    <property type="match status" value="1"/>
</dbReference>
<evidence type="ECO:0000256" key="16">
    <source>
        <dbReference type="PIRSR" id="PIRSR000127-3"/>
    </source>
</evidence>
<dbReference type="Gene3D" id="3.10.20.30">
    <property type="match status" value="1"/>
</dbReference>
<evidence type="ECO:0000256" key="15">
    <source>
        <dbReference type="PIRSR" id="PIRSR000127-2"/>
    </source>
</evidence>
<dbReference type="Pfam" id="PF01315">
    <property type="entry name" value="Ald_Xan_dh_C"/>
    <property type="match status" value="1"/>
</dbReference>
<evidence type="ECO:0000256" key="1">
    <source>
        <dbReference type="ARBA" id="ARBA00001974"/>
    </source>
</evidence>
<evidence type="ECO:0000259" key="18">
    <source>
        <dbReference type="PROSITE" id="PS51387"/>
    </source>
</evidence>
<feature type="binding site" evidence="16">
    <location>
        <position position="64"/>
    </location>
    <ligand>
        <name>[2Fe-2S] cluster</name>
        <dbReference type="ChEBI" id="CHEBI:190135"/>
        <label>1</label>
    </ligand>
</feature>
<dbReference type="Pfam" id="PF20256">
    <property type="entry name" value="MoCoBD_2"/>
    <property type="match status" value="1"/>
</dbReference>
<name>A0A6A4W1Z8_AMPAM</name>
<keyword evidence="9" id="KW-0560">Oxidoreductase</keyword>
<feature type="binding site" evidence="16">
    <location>
        <position position="1014"/>
    </location>
    <ligand>
        <name>Mo-molybdopterin</name>
        <dbReference type="ChEBI" id="CHEBI:71302"/>
    </ligand>
    <ligandPart>
        <name>Mo</name>
        <dbReference type="ChEBI" id="CHEBI:28685"/>
    </ligandPart>
</feature>
<dbReference type="InterPro" id="IPR036683">
    <property type="entry name" value="CO_DH_flav_C_dom_sf"/>
</dbReference>
<evidence type="ECO:0000256" key="7">
    <source>
        <dbReference type="ARBA" id="ARBA00022723"/>
    </source>
</evidence>
<evidence type="ECO:0000256" key="12">
    <source>
        <dbReference type="ARBA" id="ARBA00023140"/>
    </source>
</evidence>
<comment type="caution">
    <text evidence="19">The sequence shown here is derived from an EMBL/GenBank/DDBJ whole genome shotgun (WGS) entry which is preliminary data.</text>
</comment>
<comment type="cofactor">
    <cofactor evidence="13">
        <name>[2Fe-2S] cluster</name>
        <dbReference type="ChEBI" id="CHEBI:190135"/>
    </cofactor>
</comment>
<dbReference type="PROSITE" id="PS51085">
    <property type="entry name" value="2FE2S_FER_2"/>
    <property type="match status" value="1"/>
</dbReference>
<dbReference type="GO" id="GO:0051537">
    <property type="term" value="F:2 iron, 2 sulfur cluster binding"/>
    <property type="evidence" value="ECO:0007669"/>
    <property type="project" value="UniProtKB-KW"/>
</dbReference>
<dbReference type="InterPro" id="IPR002346">
    <property type="entry name" value="Mopterin_DH_FAD-bd"/>
</dbReference>
<dbReference type="InterPro" id="IPR036010">
    <property type="entry name" value="2Fe-2S_ferredoxin-like_sf"/>
</dbReference>
<dbReference type="InterPro" id="IPR016169">
    <property type="entry name" value="FAD-bd_PCMH_sub2"/>
</dbReference>
<dbReference type="OrthoDB" id="8300278at2759"/>
<dbReference type="Pfam" id="PF01799">
    <property type="entry name" value="Fer2_2"/>
    <property type="match status" value="1"/>
</dbReference>
<dbReference type="Pfam" id="PF03450">
    <property type="entry name" value="CO_deh_flav_C"/>
    <property type="match status" value="1"/>
</dbReference>
<dbReference type="SUPFAM" id="SSF54665">
    <property type="entry name" value="CO dehydrogenase molybdoprotein N-domain-like"/>
    <property type="match status" value="1"/>
</dbReference>
<feature type="binding site" evidence="15">
    <location>
        <begin position="344"/>
        <end position="348"/>
    </location>
    <ligand>
        <name>FAD</name>
        <dbReference type="ChEBI" id="CHEBI:57692"/>
    </ligand>
</feature>
<dbReference type="GO" id="GO:0016491">
    <property type="term" value="F:oxidoreductase activity"/>
    <property type="evidence" value="ECO:0007669"/>
    <property type="project" value="UniProtKB-KW"/>
</dbReference>
<dbReference type="InterPro" id="IPR016208">
    <property type="entry name" value="Ald_Oxase/xanthine_DH-like"/>
</dbReference>
<dbReference type="Gene3D" id="3.90.1170.50">
    <property type="entry name" value="Aldehyde oxidase/xanthine dehydrogenase, a/b hammerhead"/>
    <property type="match status" value="1"/>
</dbReference>
<keyword evidence="6 16" id="KW-0001">2Fe-2S</keyword>
<keyword evidence="4 16" id="KW-0500">Molybdenum</keyword>
<feature type="domain" description="2Fe-2S ferredoxin-type" evidence="17">
    <location>
        <begin position="18"/>
        <end position="104"/>
    </location>
</feature>
<dbReference type="GO" id="GO:0005777">
    <property type="term" value="C:peroxisome"/>
    <property type="evidence" value="ECO:0007669"/>
    <property type="project" value="UniProtKB-SubCell"/>
</dbReference>
<dbReference type="GO" id="GO:0005506">
    <property type="term" value="F:iron ion binding"/>
    <property type="evidence" value="ECO:0007669"/>
    <property type="project" value="InterPro"/>
</dbReference>
<dbReference type="SUPFAM" id="SSF55447">
    <property type="entry name" value="CO dehydrogenase flavoprotein C-terminal domain-like"/>
    <property type="match status" value="1"/>
</dbReference>
<dbReference type="SUPFAM" id="SSF56003">
    <property type="entry name" value="Molybdenum cofactor-binding domain"/>
    <property type="match status" value="1"/>
</dbReference>
<dbReference type="FunFam" id="3.30.390.50:FF:000003">
    <property type="entry name" value="Aldehyde oxidase1"/>
    <property type="match status" value="1"/>
</dbReference>
<gene>
    <name evidence="19" type="primary">XDH_3</name>
    <name evidence="19" type="ORF">FJT64_027922</name>
</gene>
<comment type="similarity">
    <text evidence="3">Belongs to the xanthine dehydrogenase family.</text>
</comment>
<keyword evidence="10 16" id="KW-0408">Iron</keyword>
<feature type="binding site" evidence="16">
    <location>
        <position position="161"/>
    </location>
    <ligand>
        <name>[2Fe-2S] cluster</name>
        <dbReference type="ChEBI" id="CHEBI:190135"/>
        <label>2</label>
    </ligand>
</feature>
<feature type="binding site" evidence="16">
    <location>
        <position position="61"/>
    </location>
    <ligand>
        <name>[2Fe-2S] cluster</name>
        <dbReference type="ChEBI" id="CHEBI:190135"/>
        <label>1</label>
    </ligand>
</feature>
<dbReference type="Gene3D" id="1.10.150.120">
    <property type="entry name" value="[2Fe-2S]-binding domain"/>
    <property type="match status" value="1"/>
</dbReference>
<dbReference type="Pfam" id="PF00941">
    <property type="entry name" value="FAD_binding_5"/>
    <property type="match status" value="1"/>
</dbReference>
<dbReference type="Gene3D" id="3.30.365.10">
    <property type="entry name" value="Aldehyde oxidase/xanthine dehydrogenase, molybdopterin binding domain"/>
    <property type="match status" value="4"/>
</dbReference>
<feature type="binding site" evidence="15">
    <location>
        <position position="419"/>
    </location>
    <ligand>
        <name>FAD</name>
        <dbReference type="ChEBI" id="CHEBI:57692"/>
    </ligand>
</feature>
<dbReference type="EMBL" id="VIIS01001378">
    <property type="protein sequence ID" value="KAF0299269.1"/>
    <property type="molecule type" value="Genomic_DNA"/>
</dbReference>
<evidence type="ECO:0000256" key="4">
    <source>
        <dbReference type="ARBA" id="ARBA00022505"/>
    </source>
</evidence>
<dbReference type="SUPFAM" id="SSF47741">
    <property type="entry name" value="CO dehydrogenase ISP C-domain like"/>
    <property type="match status" value="1"/>
</dbReference>
<dbReference type="InterPro" id="IPR037165">
    <property type="entry name" value="AldOxase/xan_DH_Mopterin-bd_sf"/>
</dbReference>
<dbReference type="InterPro" id="IPR000674">
    <property type="entry name" value="Ald_Oxase/Xan_DH_a/b"/>
</dbReference>
<dbReference type="InterPro" id="IPR046867">
    <property type="entry name" value="AldOxase/xan_DH_MoCoBD2"/>
</dbReference>
<dbReference type="InterPro" id="IPR012675">
    <property type="entry name" value="Beta-grasp_dom_sf"/>
</dbReference>
<dbReference type="InterPro" id="IPR001041">
    <property type="entry name" value="2Fe-2S_ferredoxin-type"/>
</dbReference>
<dbReference type="PROSITE" id="PS00197">
    <property type="entry name" value="2FE2S_FER_1"/>
    <property type="match status" value="1"/>
</dbReference>
<dbReference type="Gene3D" id="3.30.390.50">
    <property type="entry name" value="CO dehydrogenase flavoprotein, C-terminal domain"/>
    <property type="match status" value="1"/>
</dbReference>
<keyword evidence="20" id="KW-1185">Reference proteome</keyword>
<evidence type="ECO:0000256" key="9">
    <source>
        <dbReference type="ARBA" id="ARBA00023002"/>
    </source>
</evidence>
<protein>
    <submittedName>
        <fullName evidence="19">Xanthine dehydrogenase/oxidase</fullName>
    </submittedName>
</protein>
<feature type="binding site" evidence="16">
    <location>
        <position position="163"/>
    </location>
    <ligand>
        <name>[2Fe-2S] cluster</name>
        <dbReference type="ChEBI" id="CHEBI:190135"/>
        <label>2</label>
    </ligand>
</feature>
<evidence type="ECO:0000256" key="14">
    <source>
        <dbReference type="PIRSR" id="PIRSR000127-1"/>
    </source>
</evidence>
<comment type="cofactor">
    <cofactor evidence="16">
        <name>Mo-molybdopterin</name>
        <dbReference type="ChEBI" id="CHEBI:71302"/>
    </cofactor>
    <text evidence="16">Binds 1 Mo-molybdopterin (Mo-MPT) cofactor per subunit.</text>
</comment>
<organism evidence="19 20">
    <name type="scientific">Amphibalanus amphitrite</name>
    <name type="common">Striped barnacle</name>
    <name type="synonym">Balanus amphitrite</name>
    <dbReference type="NCBI Taxonomy" id="1232801"/>
    <lineage>
        <taxon>Eukaryota</taxon>
        <taxon>Metazoa</taxon>
        <taxon>Ecdysozoa</taxon>
        <taxon>Arthropoda</taxon>
        <taxon>Crustacea</taxon>
        <taxon>Multicrustacea</taxon>
        <taxon>Cirripedia</taxon>
        <taxon>Thoracica</taxon>
        <taxon>Thoracicalcarea</taxon>
        <taxon>Balanomorpha</taxon>
        <taxon>Balanoidea</taxon>
        <taxon>Balanidae</taxon>
        <taxon>Amphibalaninae</taxon>
        <taxon>Amphibalanus</taxon>
    </lineage>
</organism>
<dbReference type="InterPro" id="IPR036856">
    <property type="entry name" value="Ald_Oxase/Xan_DH_a/b_sf"/>
</dbReference>
<evidence type="ECO:0000259" key="17">
    <source>
        <dbReference type="PROSITE" id="PS51085"/>
    </source>
</evidence>
<dbReference type="Pfam" id="PF00111">
    <property type="entry name" value="Fer2"/>
    <property type="match status" value="1"/>
</dbReference>
<feature type="binding site" evidence="16">
    <location>
        <position position="56"/>
    </location>
    <ligand>
        <name>[2Fe-2S] cluster</name>
        <dbReference type="ChEBI" id="CHEBI:190135"/>
        <label>1</label>
    </ligand>
</feature>
<dbReference type="GO" id="GO:0071949">
    <property type="term" value="F:FAD binding"/>
    <property type="evidence" value="ECO:0007669"/>
    <property type="project" value="InterPro"/>
</dbReference>
<dbReference type="SUPFAM" id="SSF56176">
    <property type="entry name" value="FAD-binding/transporter-associated domain-like"/>
    <property type="match status" value="1"/>
</dbReference>
<comment type="subcellular location">
    <subcellularLocation>
        <location evidence="2">Peroxisome</location>
    </subcellularLocation>
</comment>
<dbReference type="AlphaFoldDB" id="A0A6A4W1Z8"/>
<keyword evidence="7 16" id="KW-0479">Metal-binding</keyword>
<feature type="binding site" evidence="16">
    <location>
        <position position="126"/>
    </location>
    <ligand>
        <name>[2Fe-2S] cluster</name>
        <dbReference type="ChEBI" id="CHEBI:190135"/>
        <label>2</label>
    </ligand>
</feature>
<dbReference type="Pfam" id="PF02738">
    <property type="entry name" value="MoCoBD_1"/>
    <property type="match status" value="1"/>
</dbReference>
<dbReference type="PROSITE" id="PS51387">
    <property type="entry name" value="FAD_PCMH"/>
    <property type="match status" value="1"/>
</dbReference>
<dbReference type="Proteomes" id="UP000440578">
    <property type="component" value="Unassembled WGS sequence"/>
</dbReference>
<dbReference type="PIRSF" id="PIRSF000127">
    <property type="entry name" value="Xanthine_DH"/>
    <property type="match status" value="1"/>
</dbReference>
<accession>A0A6A4W1Z8</accession>
<evidence type="ECO:0000256" key="11">
    <source>
        <dbReference type="ARBA" id="ARBA00023014"/>
    </source>
</evidence>
<comment type="cofactor">
    <cofactor evidence="16">
        <name>[2Fe-2S] cluster</name>
        <dbReference type="ChEBI" id="CHEBI:190135"/>
    </cofactor>
    <text evidence="16">Binds 2 [2Fe-2S] clusters.</text>
</comment>
<evidence type="ECO:0000313" key="19">
    <source>
        <dbReference type="EMBL" id="KAF0299269.1"/>
    </source>
</evidence>
<evidence type="ECO:0000256" key="8">
    <source>
        <dbReference type="ARBA" id="ARBA00022827"/>
    </source>
</evidence>
<dbReference type="PANTHER" id="PTHR11908:SF132">
    <property type="entry name" value="ALDEHYDE OXIDASE 1-RELATED"/>
    <property type="match status" value="1"/>
</dbReference>
<dbReference type="InterPro" id="IPR005107">
    <property type="entry name" value="CO_DH_flav_C"/>
</dbReference>
<feature type="binding site" evidence="16">
    <location>
        <position position="86"/>
    </location>
    <ligand>
        <name>[2Fe-2S] cluster</name>
        <dbReference type="ChEBI" id="CHEBI:190135"/>
        <label>1</label>
    </ligand>
</feature>
<dbReference type="PANTHER" id="PTHR11908">
    <property type="entry name" value="XANTHINE DEHYDROGENASE"/>
    <property type="match status" value="1"/>
</dbReference>
<dbReference type="SMART" id="SM01008">
    <property type="entry name" value="Ald_Xan_dh_C"/>
    <property type="match status" value="1"/>
</dbReference>
<dbReference type="InterPro" id="IPR006058">
    <property type="entry name" value="2Fe2S_fd_BS"/>
</dbReference>
<dbReference type="Gene3D" id="3.30.465.10">
    <property type="match status" value="1"/>
</dbReference>
<dbReference type="InterPro" id="IPR008274">
    <property type="entry name" value="AldOxase/xan_DH_MoCoBD1"/>
</dbReference>
<comment type="cofactor">
    <cofactor evidence="1 15">
        <name>FAD</name>
        <dbReference type="ChEBI" id="CHEBI:57692"/>
    </cofactor>
</comment>
<dbReference type="SUPFAM" id="SSF54292">
    <property type="entry name" value="2Fe-2S ferredoxin-like"/>
    <property type="match status" value="1"/>
</dbReference>
<dbReference type="InterPro" id="IPR036318">
    <property type="entry name" value="FAD-bd_PCMH-like_sf"/>
</dbReference>
<feature type="binding site" evidence="16">
    <location>
        <position position="848"/>
    </location>
    <ligand>
        <name>Mo-molybdopterin</name>
        <dbReference type="ChEBI" id="CHEBI:71302"/>
    </ligand>
    <ligandPart>
        <name>Mo</name>
        <dbReference type="ChEBI" id="CHEBI:28685"/>
    </ligandPart>
</feature>
<evidence type="ECO:0000256" key="2">
    <source>
        <dbReference type="ARBA" id="ARBA00004275"/>
    </source>
</evidence>
<feature type="binding site" evidence="15">
    <location>
        <position position="357"/>
    </location>
    <ligand>
        <name>FAD</name>
        <dbReference type="ChEBI" id="CHEBI:57692"/>
    </ligand>
</feature>
<evidence type="ECO:0000256" key="13">
    <source>
        <dbReference type="ARBA" id="ARBA00034078"/>
    </source>
</evidence>
<keyword evidence="8 15" id="KW-0274">FAD</keyword>
<dbReference type="InterPro" id="IPR036884">
    <property type="entry name" value="2Fe-2S-bd_dom_sf"/>
</dbReference>
<evidence type="ECO:0000256" key="6">
    <source>
        <dbReference type="ARBA" id="ARBA00022714"/>
    </source>
</evidence>
<proteinExistence type="inferred from homology"/>
<dbReference type="InterPro" id="IPR016166">
    <property type="entry name" value="FAD-bd_PCMH"/>
</dbReference>
<dbReference type="InterPro" id="IPR002888">
    <property type="entry name" value="2Fe-2S-bd"/>
</dbReference>
<feature type="domain" description="FAD-binding PCMH-type" evidence="18">
    <location>
        <begin position="228"/>
        <end position="410"/>
    </location>
</feature>
<keyword evidence="12" id="KW-0576">Peroxisome</keyword>
<keyword evidence="5" id="KW-0285">Flavoprotein</keyword>
<evidence type="ECO:0000256" key="10">
    <source>
        <dbReference type="ARBA" id="ARBA00023004"/>
    </source>
</evidence>
<evidence type="ECO:0000313" key="20">
    <source>
        <dbReference type="Proteomes" id="UP000440578"/>
    </source>
</evidence>
<evidence type="ECO:0000256" key="5">
    <source>
        <dbReference type="ARBA" id="ARBA00022630"/>
    </source>
</evidence>
<sequence>MAAPKGKMVSFTIDGQQHQVSVGAASDGSTAPVTASTSLADYLRDQCGLRGTKVMCRGGMCGACVVTARVTDPATGQTEVRAVNSCLAPVHNCQGWQIETVQAIGDRKAGYHPAQSRLAQMNGTQCGYCSPGMVMSMYSLLESGEAVTPQSVEQHLDGNLCRCTGYRPILDAFKTFVPEADEKTQQIIKDIEDVAPSGSKAGSCAKKCSVGGGGGGGCVGCPRTARLASDGAEKWSYPTSLAELCAIIKANPADKTLKLVRGNTGTGVYHDAGQPDGYVSLLKVPELSQVTQTASALTLGAAVSLSRVIEEFQKLSSTAGFGHFSDMASHLLLVANTPVRNAGSWAGNLMLKQTHGDFPSDVFLLLAAAGGRLQIADEDAATTEIPVEQLLSEDMARKVIVSVTLPTLDETKYVFKSYKITPRAISAHAYVNAAFVLPLDASFTVVEKPTLLFGGISADFVHAANTEAFLEGRSLTDEQTVQGALAALQAEVVPTPDPAEADPAYRRSLACALLYKVVLRVLGDQVPAPLRSGGEDLTHPVSSGTQQFDTDQTLWPVNKAVPKLEAQAQTSGEAKYTGDEPAEPDELVAVYVQTTIANGQVASVDTSAALAVPGVAGYVSAADIAGVNNICSYGDTVEELFTSGQVLYYGQAVGLIVADTYSAARTAAGLVKITYTDVQPPVLTIKDALKKQGGSATAAPAAKTTTKQGVRQVIGEFSIGGQINMSVRRLGGGYGSKLQHPSRVASAAAVAALTVNKPVRLVLDIRTNMTLLGGRLPYLIQYQAEADETTGKISSLQIKFTADAGAVGYAADDTSLALDTVTNVYEAEGWQTEGTAVLTNTASNTWCRAPGTVQGVSGIECVMDHLAHELGMDPWALRQANFFGPDTKFRKGGNRATDYDVFMQMVTEMFSEADIDARKAEIAQFNQDNRWRKRALSLVPVRWPILLFARYPTIVSIYKDDGTVAVSTGGVEMGQGLNTKVAQVCAKVLGIPLELVSVKPNMNIINPNGDSTGGSVGSDMSSLATKAACEEMNERLAPFKAEGRAWADVVKRAFNLGVNLTAYHYQKPILTPYNIFALAAVELEMDVLTGQYRLNRTDLYEDAGQSLSPAIDIGQCEGAFIMGMGLHMGEENRYDTETGRKLTDSSWNYYVPSSKDIPTDFRVKLIKNNDNPIGIFNSKATGEPPLCTTYAAISALRQAVAEARKDAGHTDWTQLGEWGWQLGEWGWQLGEWGWQLGERGWQLGEWGWQLDAPGTVEKAQTACQLSPEMFVIS</sequence>
<keyword evidence="11 16" id="KW-0411">Iron-sulfur</keyword>
<reference evidence="19 20" key="1">
    <citation type="submission" date="2019-07" db="EMBL/GenBank/DDBJ databases">
        <title>Draft genome assembly of a fouling barnacle, Amphibalanus amphitrite (Darwin, 1854): The first reference genome for Thecostraca.</title>
        <authorList>
            <person name="Kim W."/>
        </authorList>
    </citation>
    <scope>NUCLEOTIDE SEQUENCE [LARGE SCALE GENOMIC DNA]</scope>
    <source>
        <strain evidence="19">SNU_AA5</strain>
        <tissue evidence="19">Soma without cirri and trophi</tissue>
    </source>
</reference>
<feature type="active site" description="Proton acceptor" evidence="14">
    <location>
        <position position="1183"/>
    </location>
</feature>